<feature type="transmembrane region" description="Helical" evidence="1">
    <location>
        <begin position="125"/>
        <end position="143"/>
    </location>
</feature>
<dbReference type="Proteomes" id="UP000663828">
    <property type="component" value="Unassembled WGS sequence"/>
</dbReference>
<evidence type="ECO:0000256" key="1">
    <source>
        <dbReference type="SAM" id="Phobius"/>
    </source>
</evidence>
<keyword evidence="1" id="KW-0472">Membrane</keyword>
<reference evidence="2" key="1">
    <citation type="submission" date="2021-02" db="EMBL/GenBank/DDBJ databases">
        <authorList>
            <person name="Nowell W R."/>
        </authorList>
    </citation>
    <scope>NUCLEOTIDE SEQUENCE</scope>
</reference>
<keyword evidence="1" id="KW-0812">Transmembrane</keyword>
<feature type="transmembrane region" description="Helical" evidence="1">
    <location>
        <begin position="36"/>
        <end position="56"/>
    </location>
</feature>
<gene>
    <name evidence="2" type="ORF">XAT740_LOCUS63288</name>
</gene>
<feature type="non-terminal residue" evidence="2">
    <location>
        <position position="208"/>
    </location>
</feature>
<organism evidence="2 3">
    <name type="scientific">Adineta ricciae</name>
    <name type="common">Rotifer</name>
    <dbReference type="NCBI Taxonomy" id="249248"/>
    <lineage>
        <taxon>Eukaryota</taxon>
        <taxon>Metazoa</taxon>
        <taxon>Spiralia</taxon>
        <taxon>Gnathifera</taxon>
        <taxon>Rotifera</taxon>
        <taxon>Eurotatoria</taxon>
        <taxon>Bdelloidea</taxon>
        <taxon>Adinetida</taxon>
        <taxon>Adinetidae</taxon>
        <taxon>Adineta</taxon>
    </lineage>
</organism>
<sequence>LFVEEWINSTSFEQYYHECSPNQCDYTYEERFSVSYIITTIAGIIGGLSVALKILVPICVTSIRRIFHYCYSNNDQTNEEENNQQTYFTSIIQIRNKLQQMNFYRQVQINNDILPIKQQRSATRFYIILFVISFGIILIFLNLDTQITLVTISSPSLSTFEGLDKKYSSTLTCSCSNIAISYSSFISISVSTYHQICSTDFVSLNFIT</sequence>
<name>A0A816HMZ1_ADIRI</name>
<evidence type="ECO:0000313" key="2">
    <source>
        <dbReference type="EMBL" id="CAF1689397.1"/>
    </source>
</evidence>
<accession>A0A816HMZ1</accession>
<feature type="non-terminal residue" evidence="2">
    <location>
        <position position="1"/>
    </location>
</feature>
<keyword evidence="1" id="KW-1133">Transmembrane helix</keyword>
<protein>
    <submittedName>
        <fullName evidence="2">Uncharacterized protein</fullName>
    </submittedName>
</protein>
<dbReference type="AlphaFoldDB" id="A0A816HMZ1"/>
<comment type="caution">
    <text evidence="2">The sequence shown here is derived from an EMBL/GenBank/DDBJ whole genome shotgun (WGS) entry which is preliminary data.</text>
</comment>
<dbReference type="EMBL" id="CAJNOR010019220">
    <property type="protein sequence ID" value="CAF1689397.1"/>
    <property type="molecule type" value="Genomic_DNA"/>
</dbReference>
<keyword evidence="3" id="KW-1185">Reference proteome</keyword>
<proteinExistence type="predicted"/>
<evidence type="ECO:0000313" key="3">
    <source>
        <dbReference type="Proteomes" id="UP000663828"/>
    </source>
</evidence>